<reference evidence="1" key="1">
    <citation type="journal article" date="2012" name="Science">
        <title>Fermentation, hydrogen, and sulfur metabolism in multiple uncultivated bacterial phyla.</title>
        <authorList>
            <person name="Wrighton K.C."/>
            <person name="Thomas B.C."/>
            <person name="Sharon I."/>
            <person name="Miller C.S."/>
            <person name="Castelle C.J."/>
            <person name="VerBerkmoes N.C."/>
            <person name="Wilkins M.J."/>
            <person name="Hettich R.L."/>
            <person name="Lipton M.S."/>
            <person name="Williams K.H."/>
            <person name="Long P.E."/>
            <person name="Banfield J.F."/>
        </authorList>
    </citation>
    <scope>NUCLEOTIDE SEQUENCE [LARGE SCALE GENOMIC DNA]</scope>
</reference>
<dbReference type="AlphaFoldDB" id="K2G7H3"/>
<evidence type="ECO:0000313" key="1">
    <source>
        <dbReference type="EMBL" id="EKE26024.1"/>
    </source>
</evidence>
<gene>
    <name evidence="1" type="ORF">ACD_4C00466G0003</name>
</gene>
<accession>K2G7H3</accession>
<organism evidence="1">
    <name type="scientific">uncultured bacterium</name>
    <name type="common">gcode 4</name>
    <dbReference type="NCBI Taxonomy" id="1234023"/>
    <lineage>
        <taxon>Bacteria</taxon>
        <taxon>environmental samples</taxon>
    </lineage>
</organism>
<dbReference type="EMBL" id="AMFJ01000982">
    <property type="protein sequence ID" value="EKE26024.1"/>
    <property type="molecule type" value="Genomic_DNA"/>
</dbReference>
<sequence length="197" mass="24256">MADIRSSDFPNSTNEHINAPQKKELVSYYEIRDFLKNNKWFSYNEIGLWFYTIYYNWEESHIYVSKDGLEKFLTKVKWYLQSCYTWKNKDFKLKRSFFFEEEKIVNNWQEIFNDESIKEIFWSTNKPERVVEFLNYILDNYTNLRVVNIEERYRKMTKKKESTWTKRQFAKLKKDVSPKKTTSKKPKIMASVDWLIF</sequence>
<proteinExistence type="predicted"/>
<comment type="caution">
    <text evidence="1">The sequence shown here is derived from an EMBL/GenBank/DDBJ whole genome shotgun (WGS) entry which is preliminary data.</text>
</comment>
<protein>
    <submittedName>
        <fullName evidence="1">Uncharacterized protein</fullName>
    </submittedName>
</protein>
<name>K2G7H3_9BACT</name>